<name>A0A219B672_9SPHN</name>
<dbReference type="NCBIfam" id="TIGR00369">
    <property type="entry name" value="unchar_dom_1"/>
    <property type="match status" value="1"/>
</dbReference>
<dbReference type="CDD" id="cd03443">
    <property type="entry name" value="PaaI_thioesterase"/>
    <property type="match status" value="1"/>
</dbReference>
<dbReference type="Pfam" id="PF03061">
    <property type="entry name" value="4HBT"/>
    <property type="match status" value="1"/>
</dbReference>
<dbReference type="Proteomes" id="UP000198462">
    <property type="component" value="Unassembled WGS sequence"/>
</dbReference>
<evidence type="ECO:0000259" key="3">
    <source>
        <dbReference type="Pfam" id="PF03061"/>
    </source>
</evidence>
<evidence type="ECO:0000256" key="1">
    <source>
        <dbReference type="ARBA" id="ARBA00008324"/>
    </source>
</evidence>
<dbReference type="InterPro" id="IPR029069">
    <property type="entry name" value="HotDog_dom_sf"/>
</dbReference>
<dbReference type="InterPro" id="IPR003736">
    <property type="entry name" value="PAAI_dom"/>
</dbReference>
<dbReference type="AlphaFoldDB" id="A0A219B672"/>
<dbReference type="EMBL" id="NFZT01000001">
    <property type="protein sequence ID" value="OWV33694.1"/>
    <property type="molecule type" value="Genomic_DNA"/>
</dbReference>
<dbReference type="PANTHER" id="PTHR21660">
    <property type="entry name" value="THIOESTERASE SUPERFAMILY MEMBER-RELATED"/>
    <property type="match status" value="1"/>
</dbReference>
<evidence type="ECO:0000313" key="4">
    <source>
        <dbReference type="EMBL" id="OWV33694.1"/>
    </source>
</evidence>
<comment type="caution">
    <text evidence="4">The sequence shown here is derived from an EMBL/GenBank/DDBJ whole genome shotgun (WGS) entry which is preliminary data.</text>
</comment>
<sequence length="152" mass="16511">MTNDEVRERINRRATPTAQLLNMQVVEVDQDAGTIRMSFDIGEDLSNPNGTVQGGIIAAMLDDAAAYAAIVFSKRKIFVPTLEMKVSFFSGAKAGRLYAEGRCVKFGKTIAYMEADLVDEAGKLLARLSATGAPRDLANPKLVERKDAKDKA</sequence>
<dbReference type="InterPro" id="IPR006683">
    <property type="entry name" value="Thioestr_dom"/>
</dbReference>
<reference evidence="5" key="1">
    <citation type="submission" date="2017-05" db="EMBL/GenBank/DDBJ databases">
        <authorList>
            <person name="Lin X."/>
        </authorList>
    </citation>
    <scope>NUCLEOTIDE SEQUENCE [LARGE SCALE GENOMIC DNA]</scope>
    <source>
        <strain evidence="5">JLT2012</strain>
    </source>
</reference>
<feature type="domain" description="Thioesterase" evidence="3">
    <location>
        <begin position="49"/>
        <end position="125"/>
    </location>
</feature>
<dbReference type="Gene3D" id="3.10.129.10">
    <property type="entry name" value="Hotdog Thioesterase"/>
    <property type="match status" value="1"/>
</dbReference>
<comment type="similarity">
    <text evidence="1">Belongs to the thioesterase PaaI family.</text>
</comment>
<gene>
    <name evidence="4" type="ORF">B5C34_09625</name>
</gene>
<proteinExistence type="inferred from homology"/>
<dbReference type="PANTHER" id="PTHR21660:SF1">
    <property type="entry name" value="ACYL-COENZYME A THIOESTERASE 13"/>
    <property type="match status" value="1"/>
</dbReference>
<dbReference type="OrthoDB" id="9813282at2"/>
<evidence type="ECO:0000256" key="2">
    <source>
        <dbReference type="ARBA" id="ARBA00022801"/>
    </source>
</evidence>
<accession>A0A219B672</accession>
<keyword evidence="2" id="KW-0378">Hydrolase</keyword>
<keyword evidence="5" id="KW-1185">Reference proteome</keyword>
<organism evidence="4 5">
    <name type="scientific">Pacificimonas flava</name>
    <dbReference type="NCBI Taxonomy" id="1234595"/>
    <lineage>
        <taxon>Bacteria</taxon>
        <taxon>Pseudomonadati</taxon>
        <taxon>Pseudomonadota</taxon>
        <taxon>Alphaproteobacteria</taxon>
        <taxon>Sphingomonadales</taxon>
        <taxon>Sphingosinicellaceae</taxon>
        <taxon>Pacificimonas</taxon>
    </lineage>
</organism>
<dbReference type="GO" id="GO:0047617">
    <property type="term" value="F:fatty acyl-CoA hydrolase activity"/>
    <property type="evidence" value="ECO:0007669"/>
    <property type="project" value="InterPro"/>
</dbReference>
<evidence type="ECO:0000313" key="5">
    <source>
        <dbReference type="Proteomes" id="UP000198462"/>
    </source>
</evidence>
<dbReference type="SUPFAM" id="SSF54637">
    <property type="entry name" value="Thioesterase/thiol ester dehydrase-isomerase"/>
    <property type="match status" value="1"/>
</dbReference>
<dbReference type="InterPro" id="IPR039298">
    <property type="entry name" value="ACOT13"/>
</dbReference>
<protein>
    <submittedName>
        <fullName evidence="4">Cytosolic protein</fullName>
    </submittedName>
</protein>